<dbReference type="PANTHER" id="PTHR36933:SF1">
    <property type="entry name" value="SLL0788 PROTEIN"/>
    <property type="match status" value="1"/>
</dbReference>
<organism evidence="2 3">
    <name type="scientific">Rhodococcus gannanensis</name>
    <dbReference type="NCBI Taxonomy" id="1960308"/>
    <lineage>
        <taxon>Bacteria</taxon>
        <taxon>Bacillati</taxon>
        <taxon>Actinomycetota</taxon>
        <taxon>Actinomycetes</taxon>
        <taxon>Mycobacteriales</taxon>
        <taxon>Nocardiaceae</taxon>
        <taxon>Rhodococcus</taxon>
    </lineage>
</organism>
<protein>
    <submittedName>
        <fullName evidence="2">DUF305 domain-containing protein</fullName>
    </submittedName>
</protein>
<dbReference type="RefSeq" id="WP_378484216.1">
    <property type="nucleotide sequence ID" value="NZ_JBHUFB010000007.1"/>
</dbReference>
<keyword evidence="3" id="KW-1185">Reference proteome</keyword>
<dbReference type="InterPro" id="IPR005183">
    <property type="entry name" value="DUF305_CopM-like"/>
</dbReference>
<dbReference type="Gene3D" id="1.20.1260.10">
    <property type="match status" value="1"/>
</dbReference>
<sequence>MTRIVRGLAVASLVLLLLVVGAALRPLVIPEQSVAGPVLDDVEVGFVQDMAAHHQQALAMVNRLAPDVDPAVAALARQIGDAQRIEIGTLQGWLRLAEAAPTNPTPMNWMVDAGSGHRHAGAAPGPGTAMPGMATPAELDALTAAHGRDAEVLFLQLMQRHHAGGVEMSRTADLLLTGGPVKEVARGAMQSQSQEAGLMGVMLAQRGASTTQ</sequence>
<dbReference type="Pfam" id="PF03713">
    <property type="entry name" value="DUF305"/>
    <property type="match status" value="1"/>
</dbReference>
<proteinExistence type="predicted"/>
<dbReference type="InterPro" id="IPR012347">
    <property type="entry name" value="Ferritin-like"/>
</dbReference>
<dbReference type="Proteomes" id="UP001597286">
    <property type="component" value="Unassembled WGS sequence"/>
</dbReference>
<accession>A0ABW4NZP8</accession>
<feature type="domain" description="DUF305" evidence="1">
    <location>
        <begin position="43"/>
        <end position="202"/>
    </location>
</feature>
<dbReference type="PANTHER" id="PTHR36933">
    <property type="entry name" value="SLL0788 PROTEIN"/>
    <property type="match status" value="1"/>
</dbReference>
<comment type="caution">
    <text evidence="2">The sequence shown here is derived from an EMBL/GenBank/DDBJ whole genome shotgun (WGS) entry which is preliminary data.</text>
</comment>
<evidence type="ECO:0000313" key="3">
    <source>
        <dbReference type="Proteomes" id="UP001597286"/>
    </source>
</evidence>
<gene>
    <name evidence="2" type="ORF">ACFSJG_05630</name>
</gene>
<evidence type="ECO:0000313" key="2">
    <source>
        <dbReference type="EMBL" id="MFD1811687.1"/>
    </source>
</evidence>
<name>A0ABW4NZP8_9NOCA</name>
<dbReference type="EMBL" id="JBHUFB010000007">
    <property type="protein sequence ID" value="MFD1811687.1"/>
    <property type="molecule type" value="Genomic_DNA"/>
</dbReference>
<reference evidence="3" key="1">
    <citation type="journal article" date="2019" name="Int. J. Syst. Evol. Microbiol.">
        <title>The Global Catalogue of Microorganisms (GCM) 10K type strain sequencing project: providing services to taxonomists for standard genome sequencing and annotation.</title>
        <authorList>
            <consortium name="The Broad Institute Genomics Platform"/>
            <consortium name="The Broad Institute Genome Sequencing Center for Infectious Disease"/>
            <person name="Wu L."/>
            <person name="Ma J."/>
        </authorList>
    </citation>
    <scope>NUCLEOTIDE SEQUENCE [LARGE SCALE GENOMIC DNA]</scope>
    <source>
        <strain evidence="3">DT72</strain>
    </source>
</reference>
<evidence type="ECO:0000259" key="1">
    <source>
        <dbReference type="Pfam" id="PF03713"/>
    </source>
</evidence>